<proteinExistence type="predicted"/>
<gene>
    <name evidence="1" type="ORF">OBRU01_21851</name>
    <name evidence="2" type="ORF">OBRU01_24795</name>
</gene>
<dbReference type="Proteomes" id="UP000037510">
    <property type="component" value="Unassembled WGS sequence"/>
</dbReference>
<evidence type="ECO:0000313" key="1">
    <source>
        <dbReference type="EMBL" id="KOB57999.1"/>
    </source>
</evidence>
<dbReference type="STRING" id="104452.A0A0L7K490"/>
<evidence type="ECO:0000313" key="2">
    <source>
        <dbReference type="EMBL" id="KOB63512.1"/>
    </source>
</evidence>
<dbReference type="EMBL" id="JTDY01009435">
    <property type="protein sequence ID" value="KOB63512.1"/>
    <property type="molecule type" value="Genomic_DNA"/>
</dbReference>
<sequence length="259" mass="28527">MEDINSIKITMAQMMENFTKDMAHFQGELNKQAVVETSPPTICSLASQFHAFKTFTVQALQVLQCQVETIGKVADQIEMDSRRNILLLHGLPEENTEDTAAVITKAIVEKLKLSEFTSSDISRCHRMGRLSAPDRPRPILFKLHSAQVRSKIWSSKSSLKSTGVTLSEFLTKARHEAFMAAREKFGVAKCWTWEGSVYVLGHDGKRHRVVSCKEVHGIALARCTVSPGQATAPKAAVAPQLRPKSSRRIAAAGAAVAKK</sequence>
<reference evidence="1 3" key="1">
    <citation type="journal article" date="2015" name="Genome Biol. Evol.">
        <title>The genome of winter moth (Operophtera brumata) provides a genomic perspective on sexual dimorphism and phenology.</title>
        <authorList>
            <person name="Derks M.F."/>
            <person name="Smit S."/>
            <person name="Salis L."/>
            <person name="Schijlen E."/>
            <person name="Bossers A."/>
            <person name="Mateman C."/>
            <person name="Pijl A.S."/>
            <person name="de Ridder D."/>
            <person name="Groenen M.A."/>
            <person name="Visser M.E."/>
            <person name="Megens H.J."/>
        </authorList>
    </citation>
    <scope>NUCLEOTIDE SEQUENCE [LARGE SCALE GENOMIC DNA]</scope>
    <source>
        <strain evidence="1">WM2013NL</strain>
        <tissue evidence="1">Head and thorax</tissue>
    </source>
</reference>
<name>A0A0L7K490_OPEBR</name>
<keyword evidence="3" id="KW-1185">Reference proteome</keyword>
<organism evidence="1 3">
    <name type="scientific">Operophtera brumata</name>
    <name type="common">Winter moth</name>
    <name type="synonym">Phalaena brumata</name>
    <dbReference type="NCBI Taxonomy" id="104452"/>
    <lineage>
        <taxon>Eukaryota</taxon>
        <taxon>Metazoa</taxon>
        <taxon>Ecdysozoa</taxon>
        <taxon>Arthropoda</taxon>
        <taxon>Hexapoda</taxon>
        <taxon>Insecta</taxon>
        <taxon>Pterygota</taxon>
        <taxon>Neoptera</taxon>
        <taxon>Endopterygota</taxon>
        <taxon>Lepidoptera</taxon>
        <taxon>Glossata</taxon>
        <taxon>Ditrysia</taxon>
        <taxon>Geometroidea</taxon>
        <taxon>Geometridae</taxon>
        <taxon>Larentiinae</taxon>
        <taxon>Operophtera</taxon>
    </lineage>
</organism>
<accession>A0A0L7K490</accession>
<comment type="caution">
    <text evidence="1">The sequence shown here is derived from an EMBL/GenBank/DDBJ whole genome shotgun (WGS) entry which is preliminary data.</text>
</comment>
<dbReference type="EMBL" id="JTDY01010801">
    <property type="protein sequence ID" value="KOB57999.1"/>
    <property type="molecule type" value="Genomic_DNA"/>
</dbReference>
<dbReference type="Gene3D" id="3.30.70.1820">
    <property type="entry name" value="L1 transposable element, RRM domain"/>
    <property type="match status" value="1"/>
</dbReference>
<dbReference type="AlphaFoldDB" id="A0A0L7K490"/>
<evidence type="ECO:0000313" key="3">
    <source>
        <dbReference type="Proteomes" id="UP000037510"/>
    </source>
</evidence>
<protein>
    <submittedName>
        <fullName evidence="1">Uncharacterized protein</fullName>
    </submittedName>
</protein>